<reference evidence="1" key="1">
    <citation type="submission" date="2022-11" db="EMBL/GenBank/DDBJ databases">
        <title>Centuries of genome instability and evolution in soft-shell clam transmissible cancer (bioRxiv).</title>
        <authorList>
            <person name="Hart S.F.M."/>
            <person name="Yonemitsu M.A."/>
            <person name="Giersch R.M."/>
            <person name="Beal B.F."/>
            <person name="Arriagada G."/>
            <person name="Davis B.W."/>
            <person name="Ostrander E.A."/>
            <person name="Goff S.P."/>
            <person name="Metzger M.J."/>
        </authorList>
    </citation>
    <scope>NUCLEOTIDE SEQUENCE</scope>
    <source>
        <strain evidence="1">MELC-2E11</strain>
        <tissue evidence="1">Siphon/mantle</tissue>
    </source>
</reference>
<accession>A0ABY7DSF3</accession>
<evidence type="ECO:0000313" key="2">
    <source>
        <dbReference type="Proteomes" id="UP001164746"/>
    </source>
</evidence>
<gene>
    <name evidence="1" type="ORF">MAR_024164</name>
</gene>
<name>A0ABY7DSF3_MYAAR</name>
<proteinExistence type="predicted"/>
<evidence type="ECO:0000313" key="1">
    <source>
        <dbReference type="EMBL" id="WAQ99791.1"/>
    </source>
</evidence>
<organism evidence="1 2">
    <name type="scientific">Mya arenaria</name>
    <name type="common">Soft-shell clam</name>
    <dbReference type="NCBI Taxonomy" id="6604"/>
    <lineage>
        <taxon>Eukaryota</taxon>
        <taxon>Metazoa</taxon>
        <taxon>Spiralia</taxon>
        <taxon>Lophotrochozoa</taxon>
        <taxon>Mollusca</taxon>
        <taxon>Bivalvia</taxon>
        <taxon>Autobranchia</taxon>
        <taxon>Heteroconchia</taxon>
        <taxon>Euheterodonta</taxon>
        <taxon>Imparidentia</taxon>
        <taxon>Neoheterodontei</taxon>
        <taxon>Myida</taxon>
        <taxon>Myoidea</taxon>
        <taxon>Myidae</taxon>
        <taxon>Mya</taxon>
    </lineage>
</organism>
<dbReference type="EMBL" id="CP111014">
    <property type="protein sequence ID" value="WAQ99791.1"/>
    <property type="molecule type" value="Genomic_DNA"/>
</dbReference>
<sequence>MQWTHIVLKEVTYSKDNTLELNISGKSVNLQTSNINNTYKFEKESVREGHATEETCKIVRSMSCSKVIGVTQRTRTCTICQKMTMKKKCKYTENKITINFIKKKP</sequence>
<keyword evidence="2" id="KW-1185">Reference proteome</keyword>
<protein>
    <submittedName>
        <fullName evidence="1">Uncharacterized protein</fullName>
    </submittedName>
</protein>
<dbReference type="Proteomes" id="UP001164746">
    <property type="component" value="Chromosome 3"/>
</dbReference>